<organism evidence="3 4">
    <name type="scientific">Aspergillus welwitschiae</name>
    <dbReference type="NCBI Taxonomy" id="1341132"/>
    <lineage>
        <taxon>Eukaryota</taxon>
        <taxon>Fungi</taxon>
        <taxon>Dikarya</taxon>
        <taxon>Ascomycota</taxon>
        <taxon>Pezizomycotina</taxon>
        <taxon>Eurotiomycetes</taxon>
        <taxon>Eurotiomycetidae</taxon>
        <taxon>Eurotiales</taxon>
        <taxon>Aspergillaceae</taxon>
        <taxon>Aspergillus</taxon>
        <taxon>Aspergillus subgen. Circumdati</taxon>
    </lineage>
</organism>
<sequence>MAPIISDMTVHFRHDRSIAQMMLENPSNVDANKAISEDILTGKTLTYGSLREDAFKAAWALRHRLGLKTGDTVTIIARSCVDYIIATHAIWAAGGIVSTINHSSSAKEITHAIEIIRPQFFIVDGDYEKKLHEALGSEHYDSMTIMTMVSRFAGHLLFPNDLISDSKRVEPEAYVLDGQDARTRCAALVMSSGTTGLPKAVMLSHYNLTGICEGLRAHNPDNWRESMREVFFPLMHEKRATLARLVPPVAVMLAENPIVDQYQYPDLEYFSCSAAPLKPAVASKLRQRFPTHMAVLNCPLALHKGESETRTLLSLPGYKDNGEGTRESMHGPGWYKTGDIGYLNDKGYLIIVDRLKDVIKYKGFQISPTELEEIIGRHPMVKDSGVTSIWDDVEGTEIPLAFVVPSSPIASIDRESLAKEIQDLVAREVAGYKKLRGGVRFIDQLPRNLTGKMLRRQLRDRAGSKAHL</sequence>
<evidence type="ECO:0000313" key="4">
    <source>
        <dbReference type="Proteomes" id="UP000253729"/>
    </source>
</evidence>
<keyword evidence="4" id="KW-1185">Reference proteome</keyword>
<evidence type="ECO:0000259" key="2">
    <source>
        <dbReference type="Pfam" id="PF13193"/>
    </source>
</evidence>
<dbReference type="InterPro" id="IPR020845">
    <property type="entry name" value="AMP-binding_CS"/>
</dbReference>
<dbReference type="Gene3D" id="3.30.300.30">
    <property type="match status" value="1"/>
</dbReference>
<dbReference type="PROSITE" id="PS00455">
    <property type="entry name" value="AMP_BINDING"/>
    <property type="match status" value="1"/>
</dbReference>
<dbReference type="AlphaFoldDB" id="A0A3F3PI75"/>
<reference evidence="3 4" key="1">
    <citation type="submission" date="2018-07" db="EMBL/GenBank/DDBJ databases">
        <title>The genomes of Aspergillus section Nigri reveals drivers in fungal speciation.</title>
        <authorList>
            <consortium name="DOE Joint Genome Institute"/>
            <person name="Vesth T.C."/>
            <person name="Nybo J."/>
            <person name="Theobald S."/>
            <person name="Brandl J."/>
            <person name="Frisvad J.C."/>
            <person name="Nielsen K.F."/>
            <person name="Lyhne E.K."/>
            <person name="Kogle M.E."/>
            <person name="Kuo A."/>
            <person name="Riley R."/>
            <person name="Clum A."/>
            <person name="Nolan M."/>
            <person name="Lipzen A."/>
            <person name="Salamov A."/>
            <person name="Henrissat B."/>
            <person name="Wiebenga A."/>
            <person name="De vries R.P."/>
            <person name="Grigoriev I.V."/>
            <person name="Mortensen U.H."/>
            <person name="Andersen M.R."/>
            <person name="Baker S.E."/>
        </authorList>
    </citation>
    <scope>NUCLEOTIDE SEQUENCE [LARGE SCALE GENOMIC DNA]</scope>
    <source>
        <strain evidence="3 4">CBS 139.54b</strain>
    </source>
</reference>
<dbReference type="PANTHER" id="PTHR24096">
    <property type="entry name" value="LONG-CHAIN-FATTY-ACID--COA LIGASE"/>
    <property type="match status" value="1"/>
</dbReference>
<feature type="domain" description="AMP-binding enzyme C-terminal" evidence="2">
    <location>
        <begin position="370"/>
        <end position="452"/>
    </location>
</feature>
<dbReference type="GeneID" id="38141004"/>
<dbReference type="STRING" id="1341132.A0A3F3PI75"/>
<dbReference type="Gene3D" id="3.40.50.12780">
    <property type="entry name" value="N-terminal domain of ligase-like"/>
    <property type="match status" value="1"/>
</dbReference>
<name>A0A3F3PI75_9EURO</name>
<dbReference type="Proteomes" id="UP000253729">
    <property type="component" value="Unassembled WGS sequence"/>
</dbReference>
<protein>
    <submittedName>
        <fullName evidence="3">Acetyl-CoA synthetase-like protein</fullName>
    </submittedName>
</protein>
<dbReference type="PANTHER" id="PTHR24096:SF353">
    <property type="entry name" value="GH16244P-RELATED"/>
    <property type="match status" value="1"/>
</dbReference>
<dbReference type="RefSeq" id="XP_026619677.1">
    <property type="nucleotide sequence ID" value="XM_026772648.1"/>
</dbReference>
<evidence type="ECO:0000259" key="1">
    <source>
        <dbReference type="Pfam" id="PF00501"/>
    </source>
</evidence>
<evidence type="ECO:0000313" key="3">
    <source>
        <dbReference type="EMBL" id="RDH26655.1"/>
    </source>
</evidence>
<dbReference type="InterPro" id="IPR000873">
    <property type="entry name" value="AMP-dep_synth/lig_dom"/>
</dbReference>
<dbReference type="Gene3D" id="3.40.50.980">
    <property type="match status" value="3"/>
</dbReference>
<gene>
    <name evidence="3" type="ORF">BDQ94DRAFT_176234</name>
</gene>
<proteinExistence type="predicted"/>
<dbReference type="SUPFAM" id="SSF56801">
    <property type="entry name" value="Acetyl-CoA synthetase-like"/>
    <property type="match status" value="1"/>
</dbReference>
<dbReference type="Pfam" id="PF13193">
    <property type="entry name" value="AMP-binding_C"/>
    <property type="match status" value="1"/>
</dbReference>
<dbReference type="InterPro" id="IPR045851">
    <property type="entry name" value="AMP-bd_C_sf"/>
</dbReference>
<dbReference type="Pfam" id="PF00501">
    <property type="entry name" value="AMP-binding"/>
    <property type="match status" value="1"/>
</dbReference>
<accession>A0A3F3PI75</accession>
<feature type="domain" description="AMP-dependent synthetase/ligase" evidence="1">
    <location>
        <begin position="41"/>
        <end position="216"/>
    </location>
</feature>
<dbReference type="GO" id="GO:0016405">
    <property type="term" value="F:CoA-ligase activity"/>
    <property type="evidence" value="ECO:0007669"/>
    <property type="project" value="TreeGrafter"/>
</dbReference>
<dbReference type="EMBL" id="KZ852126">
    <property type="protein sequence ID" value="RDH26655.1"/>
    <property type="molecule type" value="Genomic_DNA"/>
</dbReference>
<dbReference type="InterPro" id="IPR042099">
    <property type="entry name" value="ANL_N_sf"/>
</dbReference>
<dbReference type="InterPro" id="IPR025110">
    <property type="entry name" value="AMP-bd_C"/>
</dbReference>